<keyword evidence="1" id="KW-1133">Transmembrane helix</keyword>
<dbReference type="GO" id="GO:0008233">
    <property type="term" value="F:peptidase activity"/>
    <property type="evidence" value="ECO:0007669"/>
    <property type="project" value="UniProtKB-KW"/>
</dbReference>
<feature type="transmembrane region" description="Helical" evidence="1">
    <location>
        <begin position="246"/>
        <end position="265"/>
    </location>
</feature>
<dbReference type="PANTHER" id="PTHR33507:SF3">
    <property type="entry name" value="INNER MEMBRANE PROTEIN YBBJ"/>
    <property type="match status" value="1"/>
</dbReference>
<dbReference type="RefSeq" id="WP_210060098.1">
    <property type="nucleotide sequence ID" value="NZ_JAGGLJ010000002.1"/>
</dbReference>
<keyword evidence="4" id="KW-0378">Hydrolase</keyword>
<dbReference type="InterPro" id="IPR012340">
    <property type="entry name" value="NA-bd_OB-fold"/>
</dbReference>
<dbReference type="SUPFAM" id="SSF52096">
    <property type="entry name" value="ClpP/crotonase"/>
    <property type="match status" value="1"/>
</dbReference>
<keyword evidence="1" id="KW-0472">Membrane</keyword>
<dbReference type="InterPro" id="IPR052165">
    <property type="entry name" value="Membrane_assoc_protease"/>
</dbReference>
<keyword evidence="4" id="KW-0645">Protease</keyword>
<dbReference type="PANTHER" id="PTHR33507">
    <property type="entry name" value="INNER MEMBRANE PROTEIN YBBJ"/>
    <property type="match status" value="1"/>
</dbReference>
<name>A0ABS4KAI2_9FIRM</name>
<reference evidence="4 5" key="1">
    <citation type="submission" date="2021-03" db="EMBL/GenBank/DDBJ databases">
        <title>Genomic Encyclopedia of Type Strains, Phase IV (KMG-IV): sequencing the most valuable type-strain genomes for metagenomic binning, comparative biology and taxonomic classification.</title>
        <authorList>
            <person name="Goeker M."/>
        </authorList>
    </citation>
    <scope>NUCLEOTIDE SEQUENCE [LARGE SCALE GENOMIC DNA]</scope>
    <source>
        <strain evidence="4 5">DSM 27563</strain>
    </source>
</reference>
<proteinExistence type="predicted"/>
<feature type="transmembrane region" description="Helical" evidence="1">
    <location>
        <begin position="271"/>
        <end position="287"/>
    </location>
</feature>
<dbReference type="InterPro" id="IPR056738">
    <property type="entry name" value="NfeD1b_N"/>
</dbReference>
<keyword evidence="1" id="KW-0812">Transmembrane</keyword>
<dbReference type="Proteomes" id="UP001519306">
    <property type="component" value="Unassembled WGS sequence"/>
</dbReference>
<evidence type="ECO:0000259" key="3">
    <source>
        <dbReference type="Pfam" id="PF25145"/>
    </source>
</evidence>
<dbReference type="Pfam" id="PF24961">
    <property type="entry name" value="NfeD_membrane"/>
    <property type="match status" value="1"/>
</dbReference>
<comment type="caution">
    <text evidence="4">The sequence shown here is derived from an EMBL/GenBank/DDBJ whole genome shotgun (WGS) entry which is preliminary data.</text>
</comment>
<accession>A0ABS4KAI2</accession>
<dbReference type="Pfam" id="PF25145">
    <property type="entry name" value="NfeD1b_N"/>
    <property type="match status" value="1"/>
</dbReference>
<evidence type="ECO:0000313" key="4">
    <source>
        <dbReference type="EMBL" id="MBP2024790.1"/>
    </source>
</evidence>
<evidence type="ECO:0000259" key="2">
    <source>
        <dbReference type="Pfam" id="PF24961"/>
    </source>
</evidence>
<organism evidence="4 5">
    <name type="scientific">Peptoniphilus stercorisuis</name>
    <dbReference type="NCBI Taxonomy" id="1436965"/>
    <lineage>
        <taxon>Bacteria</taxon>
        <taxon>Bacillati</taxon>
        <taxon>Bacillota</taxon>
        <taxon>Tissierellia</taxon>
        <taxon>Tissierellales</taxon>
        <taxon>Peptoniphilaceae</taxon>
        <taxon>Peptoniphilus</taxon>
    </lineage>
</organism>
<feature type="domain" description="NfeD integral membrane" evidence="2">
    <location>
        <begin position="225"/>
        <end position="339"/>
    </location>
</feature>
<feature type="domain" description="NfeD1b N-terminal" evidence="3">
    <location>
        <begin position="27"/>
        <end position="206"/>
    </location>
</feature>
<evidence type="ECO:0000313" key="5">
    <source>
        <dbReference type="Proteomes" id="UP001519306"/>
    </source>
</evidence>
<dbReference type="GO" id="GO:0006508">
    <property type="term" value="P:proteolysis"/>
    <property type="evidence" value="ECO:0007669"/>
    <property type="project" value="UniProtKB-KW"/>
</dbReference>
<protein>
    <submittedName>
        <fullName evidence="4">Membrane-bound serine protease (ClpP class)</fullName>
    </submittedName>
</protein>
<dbReference type="Gene3D" id="2.40.50.140">
    <property type="entry name" value="Nucleic acid-binding proteins"/>
    <property type="match status" value="1"/>
</dbReference>
<dbReference type="InterPro" id="IPR056739">
    <property type="entry name" value="NfeD_membrane"/>
</dbReference>
<dbReference type="InterPro" id="IPR029045">
    <property type="entry name" value="ClpP/crotonase-like_dom_sf"/>
</dbReference>
<feature type="transmembrane region" description="Helical" evidence="1">
    <location>
        <begin position="219"/>
        <end position="239"/>
    </location>
</feature>
<dbReference type="EMBL" id="JAGGLJ010000002">
    <property type="protein sequence ID" value="MBP2024790.1"/>
    <property type="molecule type" value="Genomic_DNA"/>
</dbReference>
<dbReference type="CDD" id="cd07021">
    <property type="entry name" value="Clp_protease_NfeD_like"/>
    <property type="match status" value="1"/>
</dbReference>
<dbReference type="Gene3D" id="3.90.226.10">
    <property type="entry name" value="2-enoyl-CoA Hydratase, Chain A, domain 1"/>
    <property type="match status" value="1"/>
</dbReference>
<sequence>MKKKFSLLLFFIILFIPVLSFSKSDDVYIVKIEGDINGATTSHVESSIKNAQEKNVDTIIFEIDTYGGQVVAAEKIKNLIIDSNLNTIAYVNNKAESAGVLITIACEKIYMSNTATIGSAETIPKTEKNISFWRSILRDTAQYRNRNSEIIEAMADSDIEIPNLSKKGKLVNLTSKESLDYGISDGTVENYNDILKSEKLENKNIVNINMSFGNKLIRFASNPIVSTLLITIAMVSFVIEIFTPSFGLFGSLSVLSFGLFFIGNIVSGNSTIYSFLIFLLGLLLLFIELIVPGFGLPGISGIILLVLGIIMSMKSIEIAVTSVAIALVITIIVVIIFIKKGAKSKFINRITLNEKTSSENGYLSVDDANCNIGDIGITNTPLKPTGFAFINNKKIEVISESGYIESETEIVVSNVYGSKVFVKRK</sequence>
<evidence type="ECO:0000256" key="1">
    <source>
        <dbReference type="SAM" id="Phobius"/>
    </source>
</evidence>
<feature type="transmembrane region" description="Helical" evidence="1">
    <location>
        <begin position="318"/>
        <end position="338"/>
    </location>
</feature>
<keyword evidence="5" id="KW-1185">Reference proteome</keyword>
<gene>
    <name evidence="4" type="ORF">J2Z71_000306</name>
</gene>